<sequence length="370" mass="39355">MAQSDGSFDYQIHYFIKGDSIMFKNKVIAVSLTTVMALGAVVPMVDANAASVKVASKSSQKSKQKALYTYAKKMLKQNKDGLSSKAKIFSKSAFPTTGAASGYSDFLLGLKKQGYKFTSANKKLVKKNLVVSSKSDPATLANAIIGLQAIGVNPTKYTPAGAKKSLNLVSTLYKTSMSKQTVNVQSAALVAVSSNKTFKQPSKAKFSKSSLSLKIAKNKQSNNGWAYNNTAASVDSDTTSTVVNALTMSKSKNKTVTAATKAGRSYLKKHIYKSGAFGYTYAGKENPNANSTAEGILALATNKTAFSFINKKAIKSGQTATPLKAMFSYVKSDGSIKGAYSMVLAYGQVSVATNAYHNGSYTSKLAYTFK</sequence>
<evidence type="ECO:0000313" key="2">
    <source>
        <dbReference type="Proteomes" id="UP000012042"/>
    </source>
</evidence>
<evidence type="ECO:0000313" key="1">
    <source>
        <dbReference type="EMBL" id="BAN07600.1"/>
    </source>
</evidence>
<gene>
    <name evidence="1" type="ORF">LVISKB_1965</name>
</gene>
<dbReference type="KEGG" id="lbk:LVISKB_1965"/>
<reference evidence="1 2" key="1">
    <citation type="journal article" date="2013" name="PLoS ONE">
        <title>Genomic Analysis by Deep Sequencing of the Probiotic Lactobacillus brevis KB290 Harboring Nine Plasmids Reveals Genomic Stability.</title>
        <authorList>
            <person name="Fukao M."/>
            <person name="Oshima K."/>
            <person name="Morita H."/>
            <person name="Toh H."/>
            <person name="Suda W."/>
            <person name="Kim S.W."/>
            <person name="Suzuki S."/>
            <person name="Yakabe T."/>
            <person name="Hattori M."/>
            <person name="Yajima N."/>
        </authorList>
    </citation>
    <scope>NUCLEOTIDE SEQUENCE [LARGE SCALE GENOMIC DNA]</scope>
    <source>
        <strain evidence="1 2">KB290</strain>
    </source>
</reference>
<dbReference type="HOGENOM" id="CLU_794078_0_0_9"/>
<evidence type="ECO:0008006" key="3">
    <source>
        <dbReference type="Google" id="ProtNLM"/>
    </source>
</evidence>
<proteinExistence type="predicted"/>
<dbReference type="InterPro" id="IPR008930">
    <property type="entry name" value="Terpenoid_cyclase/PrenylTrfase"/>
</dbReference>
<organism evidence="1 2">
    <name type="scientific">Levilactobacillus brevis KB290</name>
    <dbReference type="NCBI Taxonomy" id="1001583"/>
    <lineage>
        <taxon>Bacteria</taxon>
        <taxon>Bacillati</taxon>
        <taxon>Bacillota</taxon>
        <taxon>Bacilli</taxon>
        <taxon>Lactobacillales</taxon>
        <taxon>Lactobacillaceae</taxon>
        <taxon>Levilactobacillus</taxon>
    </lineage>
</organism>
<name>M5AGR5_LEVBR</name>
<accession>M5AGR5</accession>
<dbReference type="EMBL" id="AP012167">
    <property type="protein sequence ID" value="BAN07600.1"/>
    <property type="molecule type" value="Genomic_DNA"/>
</dbReference>
<dbReference type="SUPFAM" id="SSF48239">
    <property type="entry name" value="Terpenoid cyclases/Protein prenyltransferases"/>
    <property type="match status" value="1"/>
</dbReference>
<dbReference type="PATRIC" id="fig|1001583.3.peg.1952"/>
<protein>
    <recommendedName>
        <fullName evidence="3">Fucose-binding lectin II</fullName>
    </recommendedName>
</protein>
<dbReference type="Proteomes" id="UP000012042">
    <property type="component" value="Chromosome"/>
</dbReference>
<dbReference type="AlphaFoldDB" id="M5AGR5"/>
<dbReference type="Gene3D" id="1.50.10.20">
    <property type="match status" value="1"/>
</dbReference>